<protein>
    <submittedName>
        <fullName evidence="1">Uncharacterized protein</fullName>
    </submittedName>
</protein>
<organism evidence="1">
    <name type="scientific">Anguilla anguilla</name>
    <name type="common">European freshwater eel</name>
    <name type="synonym">Muraena anguilla</name>
    <dbReference type="NCBI Taxonomy" id="7936"/>
    <lineage>
        <taxon>Eukaryota</taxon>
        <taxon>Metazoa</taxon>
        <taxon>Chordata</taxon>
        <taxon>Craniata</taxon>
        <taxon>Vertebrata</taxon>
        <taxon>Euteleostomi</taxon>
        <taxon>Actinopterygii</taxon>
        <taxon>Neopterygii</taxon>
        <taxon>Teleostei</taxon>
        <taxon>Anguilliformes</taxon>
        <taxon>Anguillidae</taxon>
        <taxon>Anguilla</taxon>
    </lineage>
</organism>
<dbReference type="AlphaFoldDB" id="A0A0E9UN27"/>
<reference evidence="1" key="2">
    <citation type="journal article" date="2015" name="Fish Shellfish Immunol.">
        <title>Early steps in the European eel (Anguilla anguilla)-Vibrio vulnificus interaction in the gills: Role of the RtxA13 toxin.</title>
        <authorList>
            <person name="Callol A."/>
            <person name="Pajuelo D."/>
            <person name="Ebbesson L."/>
            <person name="Teles M."/>
            <person name="MacKenzie S."/>
            <person name="Amaro C."/>
        </authorList>
    </citation>
    <scope>NUCLEOTIDE SEQUENCE</scope>
</reference>
<dbReference type="EMBL" id="GBXM01041343">
    <property type="protein sequence ID" value="JAH67234.1"/>
    <property type="molecule type" value="Transcribed_RNA"/>
</dbReference>
<accession>A0A0E9UN27</accession>
<sequence>MLSIQYCTATFSSCGLDLFF</sequence>
<proteinExistence type="predicted"/>
<reference evidence="1" key="1">
    <citation type="submission" date="2014-11" db="EMBL/GenBank/DDBJ databases">
        <authorList>
            <person name="Amaro Gonzalez C."/>
        </authorList>
    </citation>
    <scope>NUCLEOTIDE SEQUENCE</scope>
</reference>
<evidence type="ECO:0000313" key="1">
    <source>
        <dbReference type="EMBL" id="JAH67234.1"/>
    </source>
</evidence>
<name>A0A0E9UN27_ANGAN</name>